<accession>A0AAX2AJP6</accession>
<keyword evidence="3" id="KW-1185">Reference proteome</keyword>
<comment type="caution">
    <text evidence="2">The sequence shown here is derived from an EMBL/GenBank/DDBJ whole genome shotgun (WGS) entry which is preliminary data.</text>
</comment>
<gene>
    <name evidence="2" type="ORF">CP985_03520</name>
</gene>
<dbReference type="SUPFAM" id="SSF53448">
    <property type="entry name" value="Nucleotide-diphospho-sugar transferases"/>
    <property type="match status" value="1"/>
</dbReference>
<dbReference type="CDD" id="cd06433">
    <property type="entry name" value="GT_2_WfgS_like"/>
    <property type="match status" value="1"/>
</dbReference>
<protein>
    <recommendedName>
        <fullName evidence="1">Glycosyltransferase 2-like domain-containing protein</fullName>
    </recommendedName>
</protein>
<dbReference type="Pfam" id="PF00535">
    <property type="entry name" value="Glycos_transf_2"/>
    <property type="match status" value="1"/>
</dbReference>
<feature type="domain" description="Glycosyltransferase 2-like" evidence="1">
    <location>
        <begin position="39"/>
        <end position="163"/>
    </location>
</feature>
<name>A0AAX2AJP6_9BACT</name>
<dbReference type="RefSeq" id="WP_114842639.1">
    <property type="nucleotide sequence ID" value="NZ_CP031219.1"/>
</dbReference>
<dbReference type="PANTHER" id="PTHR43685:SF11">
    <property type="entry name" value="GLYCOSYLTRANSFERASE TAGX-RELATED"/>
    <property type="match status" value="1"/>
</dbReference>
<sequence>MTNNIYNDLSTYIKDDTLLKGGKYLKEDVKYNKDLPLVTIITVCRNAEKTIQKTIDSVINQTYKNIEYILIDGESTDNTINIIKKNEAYISFWLSQKDESATEGINKGFKIAKGDYIFLLNADDFVNSDFIKIAVETFDNNSAFVFGDMFIGKPYNEYNHKIKGDKYYYKKISYTMPRINQPTIVFKKECLDIVGFYNLNKKVAPDYDWLLRLYKKGLKGKYNENIITYFTLDGNSHIQYFKGIKEVRESSFENGGSIFWTNFYYYARYTKRYIKNLFNI</sequence>
<organism evidence="2 3">
    <name type="scientific">Malaciobacter mytili LMG 24559</name>
    <dbReference type="NCBI Taxonomy" id="1032238"/>
    <lineage>
        <taxon>Bacteria</taxon>
        <taxon>Pseudomonadati</taxon>
        <taxon>Campylobacterota</taxon>
        <taxon>Epsilonproteobacteria</taxon>
        <taxon>Campylobacterales</taxon>
        <taxon>Arcobacteraceae</taxon>
        <taxon>Malaciobacter</taxon>
    </lineage>
</organism>
<dbReference type="InterPro" id="IPR029044">
    <property type="entry name" value="Nucleotide-diphossugar_trans"/>
</dbReference>
<dbReference type="InterPro" id="IPR050834">
    <property type="entry name" value="Glycosyltransf_2"/>
</dbReference>
<dbReference type="EMBL" id="NXID01000009">
    <property type="protein sequence ID" value="RXK16380.1"/>
    <property type="molecule type" value="Genomic_DNA"/>
</dbReference>
<evidence type="ECO:0000313" key="2">
    <source>
        <dbReference type="EMBL" id="RXK16380.1"/>
    </source>
</evidence>
<proteinExistence type="predicted"/>
<reference evidence="2 3" key="1">
    <citation type="submission" date="2017-09" db="EMBL/GenBank/DDBJ databases">
        <title>Genomics of the genus Arcobacter.</title>
        <authorList>
            <person name="Perez-Cataluna A."/>
            <person name="Figueras M.J."/>
            <person name="Salas-Masso N."/>
        </authorList>
    </citation>
    <scope>NUCLEOTIDE SEQUENCE [LARGE SCALE GENOMIC DNA]</scope>
    <source>
        <strain evidence="2 3">CECT 7386</strain>
    </source>
</reference>
<dbReference type="Gene3D" id="3.90.550.10">
    <property type="entry name" value="Spore Coat Polysaccharide Biosynthesis Protein SpsA, Chain A"/>
    <property type="match status" value="1"/>
</dbReference>
<evidence type="ECO:0000259" key="1">
    <source>
        <dbReference type="Pfam" id="PF00535"/>
    </source>
</evidence>
<evidence type="ECO:0000313" key="3">
    <source>
        <dbReference type="Proteomes" id="UP000290092"/>
    </source>
</evidence>
<dbReference type="Proteomes" id="UP000290092">
    <property type="component" value="Unassembled WGS sequence"/>
</dbReference>
<dbReference type="KEGG" id="amyt:AMYT_2269"/>
<dbReference type="AlphaFoldDB" id="A0AAX2AJP6"/>
<dbReference type="PANTHER" id="PTHR43685">
    <property type="entry name" value="GLYCOSYLTRANSFERASE"/>
    <property type="match status" value="1"/>
</dbReference>
<dbReference type="InterPro" id="IPR001173">
    <property type="entry name" value="Glyco_trans_2-like"/>
</dbReference>